<gene>
    <name evidence="2" type="ORF">CEPIT_LOCUS17894</name>
</gene>
<keyword evidence="3" id="KW-1185">Reference proteome</keyword>
<accession>A0AAV0DQA5</accession>
<organism evidence="2 3">
    <name type="scientific">Cuscuta epithymum</name>
    <dbReference type="NCBI Taxonomy" id="186058"/>
    <lineage>
        <taxon>Eukaryota</taxon>
        <taxon>Viridiplantae</taxon>
        <taxon>Streptophyta</taxon>
        <taxon>Embryophyta</taxon>
        <taxon>Tracheophyta</taxon>
        <taxon>Spermatophyta</taxon>
        <taxon>Magnoliopsida</taxon>
        <taxon>eudicotyledons</taxon>
        <taxon>Gunneridae</taxon>
        <taxon>Pentapetalae</taxon>
        <taxon>asterids</taxon>
        <taxon>lamiids</taxon>
        <taxon>Solanales</taxon>
        <taxon>Convolvulaceae</taxon>
        <taxon>Cuscuteae</taxon>
        <taxon>Cuscuta</taxon>
        <taxon>Cuscuta subgen. Cuscuta</taxon>
    </lineage>
</organism>
<sequence>MTWVTKTGGVPLTTATDEAAAAADDGAAVTAVAAQKEERRNTSLARGLDRRRCSGGAARLRQAARRREGAMAVRREDAPRPCAEMKQDHAIACAVRRDLSQLRDASCGSRRETCGEA</sequence>
<comment type="caution">
    <text evidence="2">The sequence shown here is derived from an EMBL/GenBank/DDBJ whole genome shotgun (WGS) entry which is preliminary data.</text>
</comment>
<evidence type="ECO:0000256" key="1">
    <source>
        <dbReference type="SAM" id="MobiDB-lite"/>
    </source>
</evidence>
<dbReference type="EMBL" id="CAMAPF010000141">
    <property type="protein sequence ID" value="CAH9107277.1"/>
    <property type="molecule type" value="Genomic_DNA"/>
</dbReference>
<reference evidence="2" key="1">
    <citation type="submission" date="2022-07" db="EMBL/GenBank/DDBJ databases">
        <authorList>
            <person name="Macas J."/>
            <person name="Novak P."/>
            <person name="Neumann P."/>
        </authorList>
    </citation>
    <scope>NUCLEOTIDE SEQUENCE</scope>
</reference>
<protein>
    <submittedName>
        <fullName evidence="2">Uncharacterized protein</fullName>
    </submittedName>
</protein>
<proteinExistence type="predicted"/>
<feature type="compositionally biased region" description="Basic and acidic residues" evidence="1">
    <location>
        <begin position="65"/>
        <end position="83"/>
    </location>
</feature>
<evidence type="ECO:0000313" key="2">
    <source>
        <dbReference type="EMBL" id="CAH9107277.1"/>
    </source>
</evidence>
<name>A0AAV0DQA5_9ASTE</name>
<dbReference type="AlphaFoldDB" id="A0AAV0DQA5"/>
<feature type="region of interest" description="Disordered" evidence="1">
    <location>
        <begin position="55"/>
        <end position="83"/>
    </location>
</feature>
<dbReference type="Proteomes" id="UP001152523">
    <property type="component" value="Unassembled WGS sequence"/>
</dbReference>
<evidence type="ECO:0000313" key="3">
    <source>
        <dbReference type="Proteomes" id="UP001152523"/>
    </source>
</evidence>